<sequence length="739" mass="85309">MLRNDQKKASFCPSIHIPLRKDLKGFTRVRDLTKCCLNSVNQKEVCWNPSYYPYPHCCGFFGNYLRRWNWRLAWNPAEYFAYDESGLVQHIQLLKNIVNERFGWVPDQLLTRTIQLRPQALTVDTEAVSFRSEYRRKVDLSNYHVYAQPLVTVRQLQDWVANTIRKIPWYKDDVKHTGFTYDMQQSRYGVHLLPPTVDPATVGTLGRKFLGGVFKWYGTNGGRQIKWANPLRLRGLVRVVTSDVDLNQDPHTVGRLLANPVLEQRHISRKTLGSKKPKHQTTSHTSIRQHAVLIRPDREGAFPNESASWIAFDLGMYIHLTHYLIQVPLLGDRWPHLTDWQVQGSTSGILWEVLSEHHVNPAGDPKAYWGPKGEKTWCLQTSQTGTGIEMGWRFIRIQALPGCGQNKRLQSSMSLRGIEFFGIVTKLITTQDKFAQTEAAKYLAGFRTEAFVVPNLPVAICDDIFSDCQEKNKCDRWQLLEENALMKVRFSDDHSRRHHAPRGQPPIIGKVLDDLKDGYVTVRWLSDPDEMCEASEYKSVAKSYCMGAFQSWSARQRHDPESGPGLVVITRMFEREIAPASSTYEEHFGRKDRNFDGMLGDQETAQFQDSVILVTHAVSEPKRHQCRVRYEVVPKPKSDEALPYQLCRSAVFLLKRRVHRTDGGVKLCSAFLGSPSTNNRWECFYTDQNGSRVWDLVTCAHDNRYELRLPSDIEIQSRLQMLYRQKQTGIRHYLIQLRI</sequence>
<accession>G7YKK1</accession>
<dbReference type="AlphaFoldDB" id="G7YKK1"/>
<reference evidence="1" key="1">
    <citation type="journal article" date="2011" name="Genome Biol.">
        <title>The draft genome of the carcinogenic human liver fluke Clonorchis sinensis.</title>
        <authorList>
            <person name="Wang X."/>
            <person name="Chen W."/>
            <person name="Huang Y."/>
            <person name="Sun J."/>
            <person name="Men J."/>
            <person name="Liu H."/>
            <person name="Luo F."/>
            <person name="Guo L."/>
            <person name="Lv X."/>
            <person name="Deng C."/>
            <person name="Zhou C."/>
            <person name="Fan Y."/>
            <person name="Li X."/>
            <person name="Huang L."/>
            <person name="Hu Y."/>
            <person name="Liang C."/>
            <person name="Hu X."/>
            <person name="Xu J."/>
            <person name="Yu X."/>
        </authorList>
    </citation>
    <scope>NUCLEOTIDE SEQUENCE [LARGE SCALE GENOMIC DNA]</scope>
    <source>
        <strain evidence="1">Henan</strain>
    </source>
</reference>
<dbReference type="EMBL" id="DF143507">
    <property type="protein sequence ID" value="GAA53483.1"/>
    <property type="molecule type" value="Genomic_DNA"/>
</dbReference>
<protein>
    <submittedName>
        <fullName evidence="1">Uncharacterized protein</fullName>
    </submittedName>
</protein>
<organism evidence="1 2">
    <name type="scientific">Clonorchis sinensis</name>
    <name type="common">Chinese liver fluke</name>
    <dbReference type="NCBI Taxonomy" id="79923"/>
    <lineage>
        <taxon>Eukaryota</taxon>
        <taxon>Metazoa</taxon>
        <taxon>Spiralia</taxon>
        <taxon>Lophotrochozoa</taxon>
        <taxon>Platyhelminthes</taxon>
        <taxon>Trematoda</taxon>
        <taxon>Digenea</taxon>
        <taxon>Opisthorchiida</taxon>
        <taxon>Opisthorchiata</taxon>
        <taxon>Opisthorchiidae</taxon>
        <taxon>Clonorchis</taxon>
    </lineage>
</organism>
<dbReference type="Proteomes" id="UP000008909">
    <property type="component" value="Unassembled WGS sequence"/>
</dbReference>
<evidence type="ECO:0000313" key="2">
    <source>
        <dbReference type="Proteomes" id="UP000008909"/>
    </source>
</evidence>
<gene>
    <name evidence="1" type="ORF">CLF_110347</name>
</gene>
<reference key="2">
    <citation type="submission" date="2011-10" db="EMBL/GenBank/DDBJ databases">
        <title>The genome and transcriptome sequence of Clonorchis sinensis provide insights into the carcinogenic liver fluke.</title>
        <authorList>
            <person name="Wang X."/>
            <person name="Huang Y."/>
            <person name="Chen W."/>
            <person name="Liu H."/>
            <person name="Guo L."/>
            <person name="Chen Y."/>
            <person name="Luo F."/>
            <person name="Zhou W."/>
            <person name="Sun J."/>
            <person name="Mao Q."/>
            <person name="Liang P."/>
            <person name="Zhou C."/>
            <person name="Tian Y."/>
            <person name="Men J."/>
            <person name="Lv X."/>
            <person name="Huang L."/>
            <person name="Zhou J."/>
            <person name="Hu Y."/>
            <person name="Li R."/>
            <person name="Zhang F."/>
            <person name="Lei H."/>
            <person name="Li X."/>
            <person name="Hu X."/>
            <person name="Liang C."/>
            <person name="Xu J."/>
            <person name="Wu Z."/>
            <person name="Yu X."/>
        </authorList>
    </citation>
    <scope>NUCLEOTIDE SEQUENCE</scope>
    <source>
        <strain>Henan</strain>
    </source>
</reference>
<evidence type="ECO:0000313" key="1">
    <source>
        <dbReference type="EMBL" id="GAA53483.1"/>
    </source>
</evidence>
<keyword evidence="2" id="KW-1185">Reference proteome</keyword>
<proteinExistence type="predicted"/>
<name>G7YKK1_CLOSI</name>